<evidence type="ECO:0000256" key="1">
    <source>
        <dbReference type="SAM" id="Phobius"/>
    </source>
</evidence>
<organism evidence="3 4">
    <name type="scientific">Neoroseomonas soli</name>
    <dbReference type="NCBI Taxonomy" id="1081025"/>
    <lineage>
        <taxon>Bacteria</taxon>
        <taxon>Pseudomonadati</taxon>
        <taxon>Pseudomonadota</taxon>
        <taxon>Alphaproteobacteria</taxon>
        <taxon>Acetobacterales</taxon>
        <taxon>Acetobacteraceae</taxon>
        <taxon>Neoroseomonas</taxon>
    </lineage>
</organism>
<feature type="domain" description="DUF2061" evidence="2">
    <location>
        <begin position="11"/>
        <end position="62"/>
    </location>
</feature>
<protein>
    <submittedName>
        <fullName evidence="3">DUF2061 domain-containing protein</fullName>
    </submittedName>
</protein>
<dbReference type="InterPro" id="IPR018638">
    <property type="entry name" value="DUF2061_membrane"/>
</dbReference>
<feature type="transmembrane region" description="Helical" evidence="1">
    <location>
        <begin position="12"/>
        <end position="32"/>
    </location>
</feature>
<keyword evidence="1" id="KW-0472">Membrane</keyword>
<dbReference type="Proteomes" id="UP001138751">
    <property type="component" value="Unassembled WGS sequence"/>
</dbReference>
<reference evidence="3" key="2">
    <citation type="journal article" date="2021" name="Syst. Appl. Microbiol.">
        <title>Roseomonas hellenica sp. nov., isolated from roots of wild-growing Alkanna tinctoria.</title>
        <authorList>
            <person name="Rat A."/>
            <person name="Naranjo H.D."/>
            <person name="Lebbe L."/>
            <person name="Cnockaert M."/>
            <person name="Krigas N."/>
            <person name="Grigoriadou K."/>
            <person name="Maloupa E."/>
            <person name="Willems A."/>
        </authorList>
    </citation>
    <scope>NUCLEOTIDE SEQUENCE</scope>
    <source>
        <strain evidence="3">LMG 31231</strain>
    </source>
</reference>
<reference evidence="3" key="1">
    <citation type="submission" date="2020-01" db="EMBL/GenBank/DDBJ databases">
        <authorList>
            <person name="Rat A."/>
        </authorList>
    </citation>
    <scope>NUCLEOTIDE SEQUENCE</scope>
    <source>
        <strain evidence="3">LMG 31231</strain>
    </source>
</reference>
<evidence type="ECO:0000313" key="4">
    <source>
        <dbReference type="Proteomes" id="UP001138751"/>
    </source>
</evidence>
<keyword evidence="1" id="KW-1133">Transmembrane helix</keyword>
<dbReference type="Pfam" id="PF09834">
    <property type="entry name" value="DUF2061"/>
    <property type="match status" value="1"/>
</dbReference>
<dbReference type="AlphaFoldDB" id="A0A9X9WWC1"/>
<keyword evidence="4" id="KW-1185">Reference proteome</keyword>
<gene>
    <name evidence="3" type="ORF">GXW76_09725</name>
</gene>
<dbReference type="RefSeq" id="WP_211861823.1">
    <property type="nucleotide sequence ID" value="NZ_JAAEDM010000019.1"/>
</dbReference>
<comment type="caution">
    <text evidence="3">The sequence shown here is derived from an EMBL/GenBank/DDBJ whole genome shotgun (WGS) entry which is preliminary data.</text>
</comment>
<keyword evidence="1" id="KW-0812">Transmembrane</keyword>
<sequence length="71" mass="8196">MRRLVSAKRSMVKAITYRMVVMCLDFLTIYLFTGALHIALGFMVASNLYTSVAYLLHERIWAQIGWGVHEM</sequence>
<proteinExistence type="predicted"/>
<dbReference type="EMBL" id="JAAEDM010000019">
    <property type="protein sequence ID" value="MBR0671450.1"/>
    <property type="molecule type" value="Genomic_DNA"/>
</dbReference>
<accession>A0A9X9WWC1</accession>
<evidence type="ECO:0000259" key="2">
    <source>
        <dbReference type="Pfam" id="PF09834"/>
    </source>
</evidence>
<evidence type="ECO:0000313" key="3">
    <source>
        <dbReference type="EMBL" id="MBR0671450.1"/>
    </source>
</evidence>
<name>A0A9X9WWC1_9PROT</name>